<evidence type="ECO:0000256" key="4">
    <source>
        <dbReference type="PIRSR" id="PIRSR602678-1"/>
    </source>
</evidence>
<dbReference type="Pfam" id="PF01784">
    <property type="entry name" value="DUF34_NIF3"/>
    <property type="match status" value="1"/>
</dbReference>
<feature type="binding site" evidence="4">
    <location>
        <position position="109"/>
    </location>
    <ligand>
        <name>a divalent metal cation</name>
        <dbReference type="ChEBI" id="CHEBI:60240"/>
        <label>1</label>
    </ligand>
</feature>
<evidence type="ECO:0000256" key="3">
    <source>
        <dbReference type="ARBA" id="ARBA00022723"/>
    </source>
</evidence>
<evidence type="ECO:0000313" key="5">
    <source>
        <dbReference type="EMBL" id="RXZ60952.1"/>
    </source>
</evidence>
<dbReference type="Proteomes" id="UP000291269">
    <property type="component" value="Unassembled WGS sequence"/>
</dbReference>
<organism evidence="5 6">
    <name type="scientific">Candidatus Borkfalkia ceftriaxoniphila</name>
    <dbReference type="NCBI Taxonomy" id="2508949"/>
    <lineage>
        <taxon>Bacteria</taxon>
        <taxon>Bacillati</taxon>
        <taxon>Bacillota</taxon>
        <taxon>Clostridia</taxon>
        <taxon>Christensenellales</taxon>
        <taxon>Christensenellaceae</taxon>
        <taxon>Candidatus Borkfalkia</taxon>
    </lineage>
</organism>
<sequence>MKLENIYNILNAEIPHALSDRYVAAYGGHDNSGILLNTGEEIERAVFSLDLSRAAIERAVVRGAKLIVTHHPAIYYPVSELSIADAMGKKLLDCAKNGISVVAMHLNADCAPRGVDYYLAQAAGASDEENVPVQPVEGGGYGRVFTIADITAKELANTLRQTLGAERLWVFGGEQKIGRAASFCGAGVDGDTIKIAKERGAQALISADIKHNYICEALDLGMNVIELTHYASENYGFHKIYQNLKDKLGVASEYCDDGFML</sequence>
<dbReference type="AlphaFoldDB" id="A0A4Q2KBT3"/>
<reference evidence="5 6" key="1">
    <citation type="journal article" date="2019" name="Gut">
        <title>Antibiotics-induced monodominance of a novel gut bacterial order.</title>
        <authorList>
            <person name="Hildebrand F."/>
            <person name="Moitinho-Silva L."/>
            <person name="Blasche S."/>
            <person name="Jahn M.T."/>
            <person name="Gossmann T.I."/>
            <person name="Heuerta-Cepas J."/>
            <person name="Hercog R."/>
            <person name="Luetge M."/>
            <person name="Bahram M."/>
            <person name="Pryszlak A."/>
            <person name="Alves R.J."/>
            <person name="Waszak S.M."/>
            <person name="Zhu A."/>
            <person name="Ye L."/>
            <person name="Costea P.I."/>
            <person name="Aalvink S."/>
            <person name="Belzer C."/>
            <person name="Forslund S.K."/>
            <person name="Sunagawa S."/>
            <person name="Hentschel U."/>
            <person name="Merten C."/>
            <person name="Patil K.R."/>
            <person name="Benes V."/>
            <person name="Bork P."/>
        </authorList>
    </citation>
    <scope>NUCLEOTIDE SEQUENCE [LARGE SCALE GENOMIC DNA]</scope>
    <source>
        <strain evidence="5 6">HDS1380</strain>
    </source>
</reference>
<accession>A0A4Q2KBT3</accession>
<gene>
    <name evidence="5" type="ORF">ESZ91_00790</name>
</gene>
<protein>
    <recommendedName>
        <fullName evidence="2">GTP cyclohydrolase 1 type 2 homolog</fullName>
    </recommendedName>
</protein>
<dbReference type="InterPro" id="IPR002678">
    <property type="entry name" value="DUF34/NIF3"/>
</dbReference>
<keyword evidence="6" id="KW-1185">Reference proteome</keyword>
<dbReference type="PANTHER" id="PTHR13799">
    <property type="entry name" value="NGG1 INTERACTING FACTOR 3"/>
    <property type="match status" value="1"/>
</dbReference>
<dbReference type="GO" id="GO:0005737">
    <property type="term" value="C:cytoplasm"/>
    <property type="evidence" value="ECO:0007669"/>
    <property type="project" value="TreeGrafter"/>
</dbReference>
<keyword evidence="3 4" id="KW-0479">Metal-binding</keyword>
<dbReference type="PANTHER" id="PTHR13799:SF14">
    <property type="entry name" value="GTP CYCLOHYDROLASE 1 TYPE 2 HOMOLOG"/>
    <property type="match status" value="1"/>
</dbReference>
<evidence type="ECO:0000256" key="1">
    <source>
        <dbReference type="ARBA" id="ARBA00006964"/>
    </source>
</evidence>
<dbReference type="InterPro" id="IPR036069">
    <property type="entry name" value="DUF34/NIF3_sf"/>
</dbReference>
<evidence type="ECO:0000256" key="2">
    <source>
        <dbReference type="ARBA" id="ARBA00022112"/>
    </source>
</evidence>
<feature type="binding site" evidence="4">
    <location>
        <position position="71"/>
    </location>
    <ligand>
        <name>a divalent metal cation</name>
        <dbReference type="ChEBI" id="CHEBI:60240"/>
        <label>1</label>
    </ligand>
</feature>
<proteinExistence type="inferred from homology"/>
<dbReference type="SUPFAM" id="SSF102705">
    <property type="entry name" value="NIF3 (NGG1p interacting factor 3)-like"/>
    <property type="match status" value="1"/>
</dbReference>
<feature type="binding site" evidence="4">
    <location>
        <position position="233"/>
    </location>
    <ligand>
        <name>a divalent metal cation</name>
        <dbReference type="ChEBI" id="CHEBI:60240"/>
        <label>1</label>
    </ligand>
</feature>
<feature type="binding site" evidence="4">
    <location>
        <position position="70"/>
    </location>
    <ligand>
        <name>a divalent metal cation</name>
        <dbReference type="ChEBI" id="CHEBI:60240"/>
        <label>1</label>
    </ligand>
</feature>
<dbReference type="EMBL" id="SDOZ01000002">
    <property type="protein sequence ID" value="RXZ60952.1"/>
    <property type="molecule type" value="Genomic_DNA"/>
</dbReference>
<evidence type="ECO:0000313" key="6">
    <source>
        <dbReference type="Proteomes" id="UP000291269"/>
    </source>
</evidence>
<dbReference type="OrthoDB" id="9792792at2"/>
<comment type="caution">
    <text evidence="5">The sequence shown here is derived from an EMBL/GenBank/DDBJ whole genome shotgun (WGS) entry which is preliminary data.</text>
</comment>
<dbReference type="RefSeq" id="WP_129223140.1">
    <property type="nucleotide sequence ID" value="NZ_SDOZ01000002.1"/>
</dbReference>
<name>A0A4Q2KBT3_9FIRM</name>
<dbReference type="GO" id="GO:0046872">
    <property type="term" value="F:metal ion binding"/>
    <property type="evidence" value="ECO:0007669"/>
    <property type="project" value="UniProtKB-KW"/>
</dbReference>
<feature type="binding site" evidence="4">
    <location>
        <position position="229"/>
    </location>
    <ligand>
        <name>a divalent metal cation</name>
        <dbReference type="ChEBI" id="CHEBI:60240"/>
        <label>1</label>
    </ligand>
</feature>
<dbReference type="Gene3D" id="3.40.1390.30">
    <property type="entry name" value="NIF3 (NGG1p interacting factor 3)-like"/>
    <property type="match status" value="2"/>
</dbReference>
<comment type="similarity">
    <text evidence="1">Belongs to the GTP cyclohydrolase I type 2/NIF3 family.</text>
</comment>
<dbReference type="FunFam" id="3.40.1390.30:FF:000001">
    <property type="entry name" value="GTP cyclohydrolase 1 type 2"/>
    <property type="match status" value="1"/>
</dbReference>